<keyword evidence="1" id="KW-0812">Transmembrane</keyword>
<reference evidence="2 3" key="1">
    <citation type="journal article" date="2017" name="Int. J. Parasitol.">
        <title>The genome of the protozoan parasite Cystoisospora suis and a reverse vaccinology approach to identify vaccine candidates.</title>
        <authorList>
            <person name="Palmieri N."/>
            <person name="Shrestha A."/>
            <person name="Ruttkowski B."/>
            <person name="Beck T."/>
            <person name="Vogl C."/>
            <person name="Tomley F."/>
            <person name="Blake D.P."/>
            <person name="Joachim A."/>
        </authorList>
    </citation>
    <scope>NUCLEOTIDE SEQUENCE [LARGE SCALE GENOMIC DNA]</scope>
    <source>
        <strain evidence="2 3">Wien I</strain>
    </source>
</reference>
<name>A0A2C6KPC9_9APIC</name>
<evidence type="ECO:0000256" key="1">
    <source>
        <dbReference type="SAM" id="Phobius"/>
    </source>
</evidence>
<dbReference type="Proteomes" id="UP000221165">
    <property type="component" value="Unassembled WGS sequence"/>
</dbReference>
<dbReference type="RefSeq" id="XP_067920040.1">
    <property type="nucleotide sequence ID" value="XM_068067983.1"/>
</dbReference>
<proteinExistence type="predicted"/>
<feature type="transmembrane region" description="Helical" evidence="1">
    <location>
        <begin position="49"/>
        <end position="75"/>
    </location>
</feature>
<keyword evidence="1" id="KW-1133">Transmembrane helix</keyword>
<keyword evidence="1" id="KW-0472">Membrane</keyword>
<sequence>MRLVDKTHASSISCCLSSPPPMVRQAGSVHTLDQETGISYDLHNVDFVYFQGVLLCCAFFFHPSLFLLHFSFFFLHSRTRSVSSTRGIQEDPFPSMKILCACMHARISLCGRFNRGIASFLSLRMSSPDAFFLLLLSSLSNTFSFSIYLLLLLPYLSIYL</sequence>
<dbReference type="GeneID" id="94431194"/>
<dbReference type="EMBL" id="MIGC01004214">
    <property type="protein sequence ID" value="PHJ18332.1"/>
    <property type="molecule type" value="Genomic_DNA"/>
</dbReference>
<evidence type="ECO:0008006" key="4">
    <source>
        <dbReference type="Google" id="ProtNLM"/>
    </source>
</evidence>
<comment type="caution">
    <text evidence="2">The sequence shown here is derived from an EMBL/GenBank/DDBJ whole genome shotgun (WGS) entry which is preliminary data.</text>
</comment>
<gene>
    <name evidence="2" type="ORF">CSUI_007840</name>
</gene>
<evidence type="ECO:0000313" key="3">
    <source>
        <dbReference type="Proteomes" id="UP000221165"/>
    </source>
</evidence>
<feature type="transmembrane region" description="Helical" evidence="1">
    <location>
        <begin position="130"/>
        <end position="156"/>
    </location>
</feature>
<accession>A0A2C6KPC9</accession>
<protein>
    <recommendedName>
        <fullName evidence="4">Transmembrane protein</fullName>
    </recommendedName>
</protein>
<organism evidence="2 3">
    <name type="scientific">Cystoisospora suis</name>
    <dbReference type="NCBI Taxonomy" id="483139"/>
    <lineage>
        <taxon>Eukaryota</taxon>
        <taxon>Sar</taxon>
        <taxon>Alveolata</taxon>
        <taxon>Apicomplexa</taxon>
        <taxon>Conoidasida</taxon>
        <taxon>Coccidia</taxon>
        <taxon>Eucoccidiorida</taxon>
        <taxon>Eimeriorina</taxon>
        <taxon>Sarcocystidae</taxon>
        <taxon>Cystoisospora</taxon>
    </lineage>
</organism>
<keyword evidence="3" id="KW-1185">Reference proteome</keyword>
<evidence type="ECO:0000313" key="2">
    <source>
        <dbReference type="EMBL" id="PHJ18332.1"/>
    </source>
</evidence>
<dbReference type="AlphaFoldDB" id="A0A2C6KPC9"/>
<dbReference type="VEuPathDB" id="ToxoDB:CSUI_007840"/>